<dbReference type="SMART" id="SM00422">
    <property type="entry name" value="HTH_MERR"/>
    <property type="match status" value="1"/>
</dbReference>
<evidence type="ECO:0000256" key="4">
    <source>
        <dbReference type="ARBA" id="ARBA00023163"/>
    </source>
</evidence>
<sequence>MRIGELSRETGVSVASIKYYLREGLLPAGELTSPNQARYGAAHVRRLRLIRALIDVGGLSIAGARDVLAAVDDETVSLYDALGRAQAAVMTRTDAVEDDATERAEKALAEMVERRGWITSERNPGWRTAVDVLATLERLGGERVAGLLDVYAEALEAVAPHEVSAVIDAGERERSVERMVTGIVLGGALIAALRGMAEQSVSARRFGPPPPDPAAPEESG</sequence>
<protein>
    <submittedName>
        <fullName evidence="7">MerR family transcriptional regulator</fullName>
    </submittedName>
</protein>
<dbReference type="CDD" id="cd04780">
    <property type="entry name" value="HTH_MerR-like_sg5"/>
    <property type="match status" value="1"/>
</dbReference>
<reference evidence="8" key="1">
    <citation type="journal article" date="2019" name="Int. J. Syst. Evol. Microbiol.">
        <title>The Global Catalogue of Microorganisms (GCM) 10K type strain sequencing project: providing services to taxonomists for standard genome sequencing and annotation.</title>
        <authorList>
            <consortium name="The Broad Institute Genomics Platform"/>
            <consortium name="The Broad Institute Genome Sequencing Center for Infectious Disease"/>
            <person name="Wu L."/>
            <person name="Ma J."/>
        </authorList>
    </citation>
    <scope>NUCLEOTIDE SEQUENCE [LARGE SCALE GENOMIC DNA]</scope>
    <source>
        <strain evidence="8">XZYJ18</strain>
    </source>
</reference>
<dbReference type="PANTHER" id="PTHR30204:SF69">
    <property type="entry name" value="MERR-FAMILY TRANSCRIPTIONAL REGULATOR"/>
    <property type="match status" value="1"/>
</dbReference>
<dbReference type="Pfam" id="PF13411">
    <property type="entry name" value="MerR_1"/>
    <property type="match status" value="1"/>
</dbReference>
<evidence type="ECO:0000256" key="3">
    <source>
        <dbReference type="ARBA" id="ARBA00023125"/>
    </source>
</evidence>
<keyword evidence="2" id="KW-0805">Transcription regulation</keyword>
<keyword evidence="3" id="KW-0238">DNA-binding</keyword>
<proteinExistence type="predicted"/>
<dbReference type="PROSITE" id="PS50937">
    <property type="entry name" value="HTH_MERR_2"/>
    <property type="match status" value="1"/>
</dbReference>
<dbReference type="InterPro" id="IPR009061">
    <property type="entry name" value="DNA-bd_dom_put_sf"/>
</dbReference>
<dbReference type="InterPro" id="IPR047057">
    <property type="entry name" value="MerR_fam"/>
</dbReference>
<dbReference type="SUPFAM" id="SSF46955">
    <property type="entry name" value="Putative DNA-binding domain"/>
    <property type="match status" value="1"/>
</dbReference>
<keyword evidence="8" id="KW-1185">Reference proteome</keyword>
<evidence type="ECO:0000259" key="6">
    <source>
        <dbReference type="PROSITE" id="PS50937"/>
    </source>
</evidence>
<name>A0ABV9ZQ95_9PSEU</name>
<evidence type="ECO:0000256" key="5">
    <source>
        <dbReference type="SAM" id="MobiDB-lite"/>
    </source>
</evidence>
<dbReference type="RefSeq" id="WP_378024543.1">
    <property type="nucleotide sequence ID" value="NZ_JBHSKG010000023.1"/>
</dbReference>
<keyword evidence="4" id="KW-0804">Transcription</keyword>
<gene>
    <name evidence="7" type="ORF">ACFPK1_29650</name>
</gene>
<dbReference type="PANTHER" id="PTHR30204">
    <property type="entry name" value="REDOX-CYCLING DRUG-SENSING TRANSCRIPTIONAL ACTIVATOR SOXR"/>
    <property type="match status" value="1"/>
</dbReference>
<keyword evidence="1" id="KW-0678">Repressor</keyword>
<evidence type="ECO:0000313" key="7">
    <source>
        <dbReference type="EMBL" id="MFC5142423.1"/>
    </source>
</evidence>
<feature type="region of interest" description="Disordered" evidence="5">
    <location>
        <begin position="201"/>
        <end position="220"/>
    </location>
</feature>
<dbReference type="PRINTS" id="PR00040">
    <property type="entry name" value="HTHMERR"/>
</dbReference>
<evidence type="ECO:0000256" key="1">
    <source>
        <dbReference type="ARBA" id="ARBA00022491"/>
    </source>
</evidence>
<evidence type="ECO:0000313" key="8">
    <source>
        <dbReference type="Proteomes" id="UP001596175"/>
    </source>
</evidence>
<dbReference type="Gene3D" id="1.10.1660.10">
    <property type="match status" value="1"/>
</dbReference>
<dbReference type="InterPro" id="IPR000551">
    <property type="entry name" value="MerR-type_HTH_dom"/>
</dbReference>
<comment type="caution">
    <text evidence="7">The sequence shown here is derived from an EMBL/GenBank/DDBJ whole genome shotgun (WGS) entry which is preliminary data.</text>
</comment>
<evidence type="ECO:0000256" key="2">
    <source>
        <dbReference type="ARBA" id="ARBA00023015"/>
    </source>
</evidence>
<dbReference type="EMBL" id="JBHSKG010000023">
    <property type="protein sequence ID" value="MFC5142423.1"/>
    <property type="molecule type" value="Genomic_DNA"/>
</dbReference>
<feature type="domain" description="HTH merR-type" evidence="6">
    <location>
        <begin position="1"/>
        <end position="70"/>
    </location>
</feature>
<accession>A0ABV9ZQ95</accession>
<dbReference type="Proteomes" id="UP001596175">
    <property type="component" value="Unassembled WGS sequence"/>
</dbReference>
<organism evidence="7 8">
    <name type="scientific">Actinomycetospora rhizophila</name>
    <dbReference type="NCBI Taxonomy" id="1416876"/>
    <lineage>
        <taxon>Bacteria</taxon>
        <taxon>Bacillati</taxon>
        <taxon>Actinomycetota</taxon>
        <taxon>Actinomycetes</taxon>
        <taxon>Pseudonocardiales</taxon>
        <taxon>Pseudonocardiaceae</taxon>
        <taxon>Actinomycetospora</taxon>
    </lineage>
</organism>